<feature type="transmembrane region" description="Helical" evidence="6">
    <location>
        <begin position="64"/>
        <end position="85"/>
    </location>
</feature>
<dbReference type="EMBL" id="JAQFWQ010000136">
    <property type="protein sequence ID" value="MDA2814676.1"/>
    <property type="molecule type" value="Genomic_DNA"/>
</dbReference>
<organism evidence="7 8">
    <name type="scientific">Nocardiopsis endophytica</name>
    <dbReference type="NCBI Taxonomy" id="3018445"/>
    <lineage>
        <taxon>Bacteria</taxon>
        <taxon>Bacillati</taxon>
        <taxon>Actinomycetota</taxon>
        <taxon>Actinomycetes</taxon>
        <taxon>Streptosporangiales</taxon>
        <taxon>Nocardiopsidaceae</taxon>
        <taxon>Nocardiopsis</taxon>
    </lineage>
</organism>
<name>A0ABT4UCI5_9ACTN</name>
<feature type="transmembrane region" description="Helical" evidence="6">
    <location>
        <begin position="318"/>
        <end position="339"/>
    </location>
</feature>
<feature type="transmembrane region" description="Helical" evidence="6">
    <location>
        <begin position="183"/>
        <end position="207"/>
    </location>
</feature>
<dbReference type="InterPro" id="IPR001851">
    <property type="entry name" value="ABC_transp_permease"/>
</dbReference>
<keyword evidence="3 6" id="KW-0812">Transmembrane</keyword>
<feature type="transmembrane region" description="Helical" evidence="6">
    <location>
        <begin position="238"/>
        <end position="260"/>
    </location>
</feature>
<dbReference type="CDD" id="cd06579">
    <property type="entry name" value="TM_PBP1_transp_AraH_like"/>
    <property type="match status" value="1"/>
</dbReference>
<feature type="transmembrane region" description="Helical" evidence="6">
    <location>
        <begin position="33"/>
        <end position="52"/>
    </location>
</feature>
<proteinExistence type="predicted"/>
<feature type="transmembrane region" description="Helical" evidence="6">
    <location>
        <begin position="272"/>
        <end position="298"/>
    </location>
</feature>
<reference evidence="7 8" key="1">
    <citation type="submission" date="2023-01" db="EMBL/GenBank/DDBJ databases">
        <title>Draft genome sequence of Nocardiopsis sp. RSe5-2 isolated from halophytes.</title>
        <authorList>
            <person name="Duangmal K."/>
            <person name="Chantavorakit T."/>
        </authorList>
    </citation>
    <scope>NUCLEOTIDE SEQUENCE [LARGE SCALE GENOMIC DNA]</scope>
    <source>
        <strain evidence="7 8">RSe5-2</strain>
    </source>
</reference>
<keyword evidence="2" id="KW-1003">Cell membrane</keyword>
<protein>
    <submittedName>
        <fullName evidence="7">Sugar ABC transporter permease YjfF</fullName>
    </submittedName>
</protein>
<keyword evidence="5 6" id="KW-0472">Membrane</keyword>
<keyword evidence="4 6" id="KW-1133">Transmembrane helix</keyword>
<dbReference type="PANTHER" id="PTHR32196:SF63">
    <property type="entry name" value="INNER MEMBRANE ABC TRANSPORTER PERMEASE PROTEIN YJFF"/>
    <property type="match status" value="1"/>
</dbReference>
<evidence type="ECO:0000256" key="4">
    <source>
        <dbReference type="ARBA" id="ARBA00022989"/>
    </source>
</evidence>
<accession>A0ABT4UCI5</accession>
<keyword evidence="8" id="KW-1185">Reference proteome</keyword>
<dbReference type="Proteomes" id="UP001527866">
    <property type="component" value="Unassembled WGS sequence"/>
</dbReference>
<dbReference type="Pfam" id="PF02653">
    <property type="entry name" value="BPD_transp_2"/>
    <property type="match status" value="1"/>
</dbReference>
<comment type="caution">
    <text evidence="7">The sequence shown here is derived from an EMBL/GenBank/DDBJ whole genome shotgun (WGS) entry which is preliminary data.</text>
</comment>
<evidence type="ECO:0000256" key="5">
    <source>
        <dbReference type="ARBA" id="ARBA00023136"/>
    </source>
</evidence>
<gene>
    <name evidence="7" type="primary">yjfF</name>
    <name evidence="7" type="ORF">O4J56_28795</name>
</gene>
<comment type="subcellular location">
    <subcellularLocation>
        <location evidence="1">Cell membrane</location>
        <topology evidence="1">Multi-pass membrane protein</topology>
    </subcellularLocation>
</comment>
<dbReference type="RefSeq" id="WP_270690154.1">
    <property type="nucleotide sequence ID" value="NZ_JAQFWQ010000136.1"/>
</dbReference>
<evidence type="ECO:0000256" key="6">
    <source>
        <dbReference type="SAM" id="Phobius"/>
    </source>
</evidence>
<evidence type="ECO:0000256" key="1">
    <source>
        <dbReference type="ARBA" id="ARBA00004651"/>
    </source>
</evidence>
<evidence type="ECO:0000256" key="2">
    <source>
        <dbReference type="ARBA" id="ARBA00022475"/>
    </source>
</evidence>
<dbReference type="NCBIfam" id="NF008630">
    <property type="entry name" value="PRK11618.1"/>
    <property type="match status" value="1"/>
</dbReference>
<evidence type="ECO:0000313" key="7">
    <source>
        <dbReference type="EMBL" id="MDA2814676.1"/>
    </source>
</evidence>
<evidence type="ECO:0000313" key="8">
    <source>
        <dbReference type="Proteomes" id="UP001527866"/>
    </source>
</evidence>
<evidence type="ECO:0000256" key="3">
    <source>
        <dbReference type="ARBA" id="ARBA00022692"/>
    </source>
</evidence>
<feature type="transmembrane region" description="Helical" evidence="6">
    <location>
        <begin position="115"/>
        <end position="138"/>
    </location>
</feature>
<feature type="transmembrane region" description="Helical" evidence="6">
    <location>
        <begin position="144"/>
        <end position="162"/>
    </location>
</feature>
<sequence length="344" mass="35404">MTGLSTPPPPPPPTPLASAAARVRALVDGRRRFIPVAVSGLVLVLLFAVGSVRYTGFLEPQVMLNLLVNNSFLIVLAVGVTFVILAGGIDLSTGSVLALSAMICAWLLREGWPPLLVIPVALLAGAAIGFLQGCIIHFYGVQPFIATLGGMFFARGLCYLISTESIPITDPLFGALAQARVPLPGGTSLSLGAVVALAAAAAAAFVLHRTRFGRSVYAVGGSESSAMLMGLSVGRVKVGVYTVSGFCAALGGVLYTLYIASGNSLHGLGMELDAIAAVVIGGTLLTGGFGYVLGSVVGVLTLGTIQTILVFEGTLSSWWSRIVAGVLLLVFILLQRALAPRTVK</sequence>
<dbReference type="PANTHER" id="PTHR32196">
    <property type="entry name" value="ABC TRANSPORTER PERMEASE PROTEIN YPHD-RELATED-RELATED"/>
    <property type="match status" value="1"/>
</dbReference>